<keyword evidence="10" id="KW-0472">Membrane</keyword>
<dbReference type="eggNOG" id="KOG1239">
    <property type="taxonomic scope" value="Eukaryota"/>
</dbReference>
<dbReference type="Pfam" id="PF01979">
    <property type="entry name" value="Amidohydro_1"/>
    <property type="match status" value="1"/>
</dbReference>
<name>R1G0U0_BOTPV</name>
<feature type="domain" description="Amidohydrolase-related" evidence="11">
    <location>
        <begin position="356"/>
        <end position="610"/>
    </location>
</feature>
<dbReference type="PANTHER" id="PTHR43137">
    <property type="entry name" value="DIHYDROOROTASE"/>
    <property type="match status" value="1"/>
</dbReference>
<dbReference type="GO" id="GO:0005737">
    <property type="term" value="C:cytoplasm"/>
    <property type="evidence" value="ECO:0007669"/>
    <property type="project" value="TreeGrafter"/>
</dbReference>
<keyword evidence="10" id="KW-1133">Transmembrane helix</keyword>
<feature type="transmembrane region" description="Helical" evidence="10">
    <location>
        <begin position="194"/>
        <end position="213"/>
    </location>
</feature>
<organism evidence="13 14">
    <name type="scientific">Botryosphaeria parva (strain UCR-NP2)</name>
    <name type="common">Grapevine canker fungus</name>
    <name type="synonym">Neofusicoccum parvum</name>
    <dbReference type="NCBI Taxonomy" id="1287680"/>
    <lineage>
        <taxon>Eukaryota</taxon>
        <taxon>Fungi</taxon>
        <taxon>Dikarya</taxon>
        <taxon>Ascomycota</taxon>
        <taxon>Pezizomycotina</taxon>
        <taxon>Dothideomycetes</taxon>
        <taxon>Dothideomycetes incertae sedis</taxon>
        <taxon>Botryosphaeriales</taxon>
        <taxon>Botryosphaeriaceae</taxon>
        <taxon>Neofusicoccum</taxon>
    </lineage>
</organism>
<sequence>MPEQIGYLKAIGLDYGWGPTACIEWLLEHIHIWMGIPWWAAIVVTAVAVRASLFPLFATTSDVTARQQALKDITDPLNKKMNEARIAGSTDLMMQARAELMAVYKQAGINAWKAFYAPVTQAVTGYCSWKLLRAMAALPVPGLETGGFLWLKDLTVADPFFIMPIAFGALIHLVSKAGGETGAMKQLSSLQRKFLLYILPSVAVIFTIAQPAAVQLSFFTASSLGMLQARILRSTAVRELLGLAPFVDQPGAQNQHPNIIDTTARVTSPGQLKWEPPTVQSSIAHAGKINEATVEKSPLDDLKKSYMETRKELKDFKDGIMKRAGFYQDNTQGRKQSKEPTTEFSMPLDKFDGLELPAAADMHVHLRDGAMMETVTPTIRQGGVNTVYVMPNLVPPITTVPAALAYRARLQAIEPNVTFLMSLYLHPSITPETIIEAKKAGITGVKSYPAGVTTNSSAGVVDYAAFYPVFAEMERQDLVLNLHGELPASASPTTDGDGDITVLNAEERFLPTLRELHARFPGLRIILEHCTSAAAVAAVRACGPAVAATITAHHLYLTVDDVVGNAFHFCKPVAKLPADRRALLHAAAAGGPKFFFGTDSAPHPRSAKTGPGAAAGVFTQPYAVQLVVEALEKAVEKGWVAEEEVTAEALEGFLSGYGRKFYKVGDERGERVVVRRKGEKVVESVTHKEGEVEVVPFRKGEETWSVEWK</sequence>
<dbReference type="Gene3D" id="3.20.20.140">
    <property type="entry name" value="Metal-dependent hydrolases"/>
    <property type="match status" value="1"/>
</dbReference>
<dbReference type="OrthoDB" id="1670005at2759"/>
<comment type="cofactor">
    <cofactor evidence="1">
        <name>Zn(2+)</name>
        <dbReference type="ChEBI" id="CHEBI:29105"/>
    </cofactor>
</comment>
<evidence type="ECO:0000313" key="14">
    <source>
        <dbReference type="Proteomes" id="UP000013521"/>
    </source>
</evidence>
<evidence type="ECO:0000256" key="8">
    <source>
        <dbReference type="ARBA" id="ARBA00022975"/>
    </source>
</evidence>
<dbReference type="PANTHER" id="PTHR43137:SF1">
    <property type="entry name" value="DIHYDROOROTASE"/>
    <property type="match status" value="1"/>
</dbReference>
<dbReference type="Proteomes" id="UP000013521">
    <property type="component" value="Unassembled WGS sequence"/>
</dbReference>
<dbReference type="EMBL" id="KB916647">
    <property type="protein sequence ID" value="EOD44985.1"/>
    <property type="molecule type" value="Genomic_DNA"/>
</dbReference>
<protein>
    <recommendedName>
        <fullName evidence="4">dihydroorotase</fullName>
        <ecNumber evidence="4">3.5.2.3</ecNumber>
    </recommendedName>
</protein>
<evidence type="ECO:0000256" key="10">
    <source>
        <dbReference type="SAM" id="Phobius"/>
    </source>
</evidence>
<comment type="similarity">
    <text evidence="3">Belongs to the metallo-dependent hydrolases superfamily. DHOase family. Class II DHOase subfamily.</text>
</comment>
<dbReference type="Pfam" id="PF02096">
    <property type="entry name" value="60KD_IMP"/>
    <property type="match status" value="1"/>
</dbReference>
<keyword evidence="5" id="KW-0479">Metal-binding</keyword>
<dbReference type="STRING" id="1287680.R1G0U0"/>
<dbReference type="AlphaFoldDB" id="R1G0U0"/>
<evidence type="ECO:0000256" key="2">
    <source>
        <dbReference type="ARBA" id="ARBA00004880"/>
    </source>
</evidence>
<dbReference type="InterPro" id="IPR006680">
    <property type="entry name" value="Amidohydro-rel"/>
</dbReference>
<feature type="domain" description="Membrane insertase YidC/Oxa/ALB C-terminal" evidence="12">
    <location>
        <begin position="38"/>
        <end position="232"/>
    </location>
</feature>
<proteinExistence type="inferred from homology"/>
<dbReference type="UniPathway" id="UPA00070">
    <property type="reaction ID" value="UER00117"/>
</dbReference>
<keyword evidence="9 10" id="KW-0812">Transmembrane</keyword>
<evidence type="ECO:0000256" key="5">
    <source>
        <dbReference type="ARBA" id="ARBA00022723"/>
    </source>
</evidence>
<dbReference type="GO" id="GO:0046872">
    <property type="term" value="F:metal ion binding"/>
    <property type="evidence" value="ECO:0007669"/>
    <property type="project" value="UniProtKB-KW"/>
</dbReference>
<dbReference type="HOGENOM" id="CLU_389313_0_0_1"/>
<evidence type="ECO:0000256" key="9">
    <source>
        <dbReference type="RuleBase" id="RU003945"/>
    </source>
</evidence>
<evidence type="ECO:0000256" key="4">
    <source>
        <dbReference type="ARBA" id="ARBA00012860"/>
    </source>
</evidence>
<evidence type="ECO:0000256" key="3">
    <source>
        <dbReference type="ARBA" id="ARBA00005631"/>
    </source>
</evidence>
<dbReference type="eggNOG" id="KOG2902">
    <property type="taxonomic scope" value="Eukaryota"/>
</dbReference>
<dbReference type="InterPro" id="IPR028055">
    <property type="entry name" value="YidC/Oxa/ALB_C"/>
</dbReference>
<dbReference type="PROSITE" id="PS00483">
    <property type="entry name" value="DIHYDROOROTASE_2"/>
    <property type="match status" value="1"/>
</dbReference>
<evidence type="ECO:0000256" key="1">
    <source>
        <dbReference type="ARBA" id="ARBA00001947"/>
    </source>
</evidence>
<evidence type="ECO:0000259" key="11">
    <source>
        <dbReference type="Pfam" id="PF01979"/>
    </source>
</evidence>
<dbReference type="InterPro" id="IPR032466">
    <property type="entry name" value="Metal_Hydrolase"/>
</dbReference>
<dbReference type="GO" id="GO:0044205">
    <property type="term" value="P:'de novo' UMP biosynthetic process"/>
    <property type="evidence" value="ECO:0007669"/>
    <property type="project" value="UniProtKB-UniPathway"/>
</dbReference>
<reference evidence="14" key="1">
    <citation type="journal article" date="2013" name="Genome Announc.">
        <title>Draft genome sequence of Neofusicoccum parvum isolate UCR-NP2, a fungal vascular pathogen associated with grapevine cankers.</title>
        <authorList>
            <person name="Blanco-Ulate B."/>
            <person name="Rolshausen P."/>
            <person name="Cantu D."/>
        </authorList>
    </citation>
    <scope>NUCLEOTIDE SEQUENCE [LARGE SCALE GENOMIC DNA]</scope>
    <source>
        <strain evidence="14">UCR-NP2</strain>
    </source>
</reference>
<dbReference type="PROSITE" id="PS00482">
    <property type="entry name" value="DIHYDROOROTASE_1"/>
    <property type="match status" value="1"/>
</dbReference>
<accession>R1G0U0</accession>
<feature type="transmembrane region" description="Helical" evidence="10">
    <location>
        <begin position="36"/>
        <end position="58"/>
    </location>
</feature>
<comment type="pathway">
    <text evidence="2">Pyrimidine metabolism; UMP biosynthesis via de novo pathway; (S)-dihydroorotate from bicarbonate: step 3/3.</text>
</comment>
<dbReference type="InterPro" id="IPR004721">
    <property type="entry name" value="DHOdimr"/>
</dbReference>
<dbReference type="InterPro" id="IPR002195">
    <property type="entry name" value="Dihydroorotase_CS"/>
</dbReference>
<comment type="similarity">
    <text evidence="9">Belongs to the OXA1/ALB3/YidC family.</text>
</comment>
<dbReference type="GO" id="GO:0006207">
    <property type="term" value="P:'de novo' pyrimidine nucleobase biosynthetic process"/>
    <property type="evidence" value="ECO:0007669"/>
    <property type="project" value="TreeGrafter"/>
</dbReference>
<evidence type="ECO:0000259" key="12">
    <source>
        <dbReference type="Pfam" id="PF02096"/>
    </source>
</evidence>
<dbReference type="FunFam" id="3.20.20.140:FF:000041">
    <property type="entry name" value="Dihydroorotase, variant"/>
    <property type="match status" value="1"/>
</dbReference>
<dbReference type="KEGG" id="npa:UCRNP2_8301"/>
<evidence type="ECO:0000256" key="6">
    <source>
        <dbReference type="ARBA" id="ARBA00022801"/>
    </source>
</evidence>
<dbReference type="HAMAP" id="MF_00219">
    <property type="entry name" value="PyrC_classII"/>
    <property type="match status" value="1"/>
</dbReference>
<gene>
    <name evidence="13" type="ORF">UCRNP2_8301</name>
</gene>
<keyword evidence="8" id="KW-0665">Pyrimidine biosynthesis</keyword>
<dbReference type="SUPFAM" id="SSF51556">
    <property type="entry name" value="Metallo-dependent hydrolases"/>
    <property type="match status" value="1"/>
</dbReference>
<dbReference type="EC" id="3.5.2.3" evidence="4"/>
<comment type="subcellular location">
    <subcellularLocation>
        <location evidence="9">Membrane</location>
        <topology evidence="9">Multi-pass membrane protein</topology>
    </subcellularLocation>
</comment>
<dbReference type="GO" id="GO:0016020">
    <property type="term" value="C:membrane"/>
    <property type="evidence" value="ECO:0007669"/>
    <property type="project" value="UniProtKB-SubCell"/>
</dbReference>
<keyword evidence="6" id="KW-0378">Hydrolase</keyword>
<keyword evidence="7" id="KW-0862">Zinc</keyword>
<evidence type="ECO:0000256" key="7">
    <source>
        <dbReference type="ARBA" id="ARBA00022833"/>
    </source>
</evidence>
<dbReference type="GO" id="GO:0004151">
    <property type="term" value="F:dihydroorotase activity"/>
    <property type="evidence" value="ECO:0007669"/>
    <property type="project" value="UniProtKB-EC"/>
</dbReference>
<dbReference type="CDD" id="cd20069">
    <property type="entry name" value="5TM_Oxa1-like"/>
    <property type="match status" value="1"/>
</dbReference>
<evidence type="ECO:0000313" key="13">
    <source>
        <dbReference type="EMBL" id="EOD44985.1"/>
    </source>
</evidence>
<dbReference type="NCBIfam" id="TIGR00856">
    <property type="entry name" value="pyrC_dimer"/>
    <property type="match status" value="1"/>
</dbReference>